<feature type="domain" description="Methyltransferase type 11" evidence="1">
    <location>
        <begin position="44"/>
        <end position="135"/>
    </location>
</feature>
<sequence length="259" mass="30091">MIQSPRMKKFLKSYLNNRPFFYVFIRPRELGLFEKRLPFKKPILDFGCGDGFFAKVLFGNSRIDVGIDVDKTVLHEAKESRVYRRVLTYDGVSIPFNGEEFSTVFSNCVMEHVDNLNLSLNEISRVMKKGGKFYVSVMTDMWESYLIGAKFLGKRYAQWLKKIQKHPNLLSVDGWKKAFKEAGFEVVEQIGYLGKNDSHLLELSHYLSVDSLISKRLFDRWVLFPGGFSLLEKYLLRFCKKAVTDQDNSAAVFFTLRKI</sequence>
<accession>A0A0G0RDG0</accession>
<dbReference type="GO" id="GO:0008757">
    <property type="term" value="F:S-adenosylmethionine-dependent methyltransferase activity"/>
    <property type="evidence" value="ECO:0007669"/>
    <property type="project" value="InterPro"/>
</dbReference>
<reference evidence="2 3" key="1">
    <citation type="journal article" date="2015" name="Nature">
        <title>rRNA introns, odd ribosomes, and small enigmatic genomes across a large radiation of phyla.</title>
        <authorList>
            <person name="Brown C.T."/>
            <person name="Hug L.A."/>
            <person name="Thomas B.C."/>
            <person name="Sharon I."/>
            <person name="Castelle C.J."/>
            <person name="Singh A."/>
            <person name="Wilkins M.J."/>
            <person name="Williams K.H."/>
            <person name="Banfield J.F."/>
        </authorList>
    </citation>
    <scope>NUCLEOTIDE SEQUENCE [LARGE SCALE GENOMIC DNA]</scope>
</reference>
<dbReference type="Gene3D" id="3.40.50.150">
    <property type="entry name" value="Vaccinia Virus protein VP39"/>
    <property type="match status" value="1"/>
</dbReference>
<dbReference type="SUPFAM" id="SSF53335">
    <property type="entry name" value="S-adenosyl-L-methionine-dependent methyltransferases"/>
    <property type="match status" value="1"/>
</dbReference>
<dbReference type="Pfam" id="PF08241">
    <property type="entry name" value="Methyltransf_11"/>
    <property type="match status" value="1"/>
</dbReference>
<dbReference type="Proteomes" id="UP000034246">
    <property type="component" value="Unassembled WGS sequence"/>
</dbReference>
<dbReference type="STRING" id="1618550.UT39_C0004G0051"/>
<keyword evidence="2" id="KW-0808">Transferase</keyword>
<dbReference type="EMBL" id="LBWP01000004">
    <property type="protein sequence ID" value="KKR11692.1"/>
    <property type="molecule type" value="Genomic_DNA"/>
</dbReference>
<evidence type="ECO:0000259" key="1">
    <source>
        <dbReference type="Pfam" id="PF08241"/>
    </source>
</evidence>
<keyword evidence="2" id="KW-0489">Methyltransferase</keyword>
<dbReference type="PANTHER" id="PTHR43861">
    <property type="entry name" value="TRANS-ACONITATE 2-METHYLTRANSFERASE-RELATED"/>
    <property type="match status" value="1"/>
</dbReference>
<dbReference type="CDD" id="cd02440">
    <property type="entry name" value="AdoMet_MTases"/>
    <property type="match status" value="1"/>
</dbReference>
<protein>
    <submittedName>
        <fullName evidence="2">Methyltransferase type 11</fullName>
    </submittedName>
</protein>
<evidence type="ECO:0000313" key="3">
    <source>
        <dbReference type="Proteomes" id="UP000034246"/>
    </source>
</evidence>
<dbReference type="InterPro" id="IPR013216">
    <property type="entry name" value="Methyltransf_11"/>
</dbReference>
<dbReference type="PANTHER" id="PTHR43861:SF1">
    <property type="entry name" value="TRANS-ACONITATE 2-METHYLTRANSFERASE"/>
    <property type="match status" value="1"/>
</dbReference>
<dbReference type="GO" id="GO:0032259">
    <property type="term" value="P:methylation"/>
    <property type="evidence" value="ECO:0007669"/>
    <property type="project" value="UniProtKB-KW"/>
</dbReference>
<dbReference type="InterPro" id="IPR029063">
    <property type="entry name" value="SAM-dependent_MTases_sf"/>
</dbReference>
<organism evidence="2 3">
    <name type="scientific">Candidatus Woesebacteria bacterium GW2011_GWA1_39_21</name>
    <dbReference type="NCBI Taxonomy" id="1618550"/>
    <lineage>
        <taxon>Bacteria</taxon>
        <taxon>Candidatus Woeseibacteriota</taxon>
    </lineage>
</organism>
<evidence type="ECO:0000313" key="2">
    <source>
        <dbReference type="EMBL" id="KKR11692.1"/>
    </source>
</evidence>
<gene>
    <name evidence="2" type="ORF">UT39_C0004G0051</name>
</gene>
<proteinExistence type="predicted"/>
<name>A0A0G0RDG0_9BACT</name>
<comment type="caution">
    <text evidence="2">The sequence shown here is derived from an EMBL/GenBank/DDBJ whole genome shotgun (WGS) entry which is preliminary data.</text>
</comment>
<dbReference type="AlphaFoldDB" id="A0A0G0RDG0"/>